<dbReference type="EMBL" id="QPFP01000074">
    <property type="protein sequence ID" value="TEB23744.1"/>
    <property type="molecule type" value="Genomic_DNA"/>
</dbReference>
<dbReference type="InterPro" id="IPR027450">
    <property type="entry name" value="AlkB-like"/>
</dbReference>
<dbReference type="PANTHER" id="PTHR21052">
    <property type="entry name" value="SPERMATOGENESIS ASSOCIATED 11-RELATED"/>
    <property type="match status" value="1"/>
</dbReference>
<dbReference type="GO" id="GO:0006974">
    <property type="term" value="P:DNA damage response"/>
    <property type="evidence" value="ECO:0007669"/>
    <property type="project" value="InterPro"/>
</dbReference>
<gene>
    <name evidence="3" type="ORF">FA13DRAFT_1739726</name>
</gene>
<evidence type="ECO:0000313" key="3">
    <source>
        <dbReference type="EMBL" id="TEB23744.1"/>
    </source>
</evidence>
<name>A0A4Y7SQ41_COPMI</name>
<evidence type="ECO:0000259" key="2">
    <source>
        <dbReference type="PROSITE" id="PS51471"/>
    </source>
</evidence>
<dbReference type="Pfam" id="PF13532">
    <property type="entry name" value="2OG-FeII_Oxy_2"/>
    <property type="match status" value="1"/>
</dbReference>
<evidence type="ECO:0000313" key="4">
    <source>
        <dbReference type="Proteomes" id="UP000298030"/>
    </source>
</evidence>
<accession>A0A4Y7SQ41</accession>
<organism evidence="3 4">
    <name type="scientific">Coprinellus micaceus</name>
    <name type="common">Glistening ink-cap mushroom</name>
    <name type="synonym">Coprinus micaceus</name>
    <dbReference type="NCBI Taxonomy" id="71717"/>
    <lineage>
        <taxon>Eukaryota</taxon>
        <taxon>Fungi</taxon>
        <taxon>Dikarya</taxon>
        <taxon>Basidiomycota</taxon>
        <taxon>Agaricomycotina</taxon>
        <taxon>Agaricomycetes</taxon>
        <taxon>Agaricomycetidae</taxon>
        <taxon>Agaricales</taxon>
        <taxon>Agaricineae</taxon>
        <taxon>Psathyrellaceae</taxon>
        <taxon>Coprinellus</taxon>
    </lineage>
</organism>
<feature type="domain" description="Fe2OG dioxygenase" evidence="2">
    <location>
        <begin position="132"/>
        <end position="249"/>
    </location>
</feature>
<dbReference type="GO" id="GO:0005759">
    <property type="term" value="C:mitochondrial matrix"/>
    <property type="evidence" value="ECO:0007669"/>
    <property type="project" value="TreeGrafter"/>
</dbReference>
<dbReference type="InterPro" id="IPR032870">
    <property type="entry name" value="ALKBH7-like"/>
</dbReference>
<dbReference type="AlphaFoldDB" id="A0A4Y7SQ41"/>
<protein>
    <recommendedName>
        <fullName evidence="2">Fe2OG dioxygenase domain-containing protein</fullName>
    </recommendedName>
</protein>
<reference evidence="3 4" key="1">
    <citation type="journal article" date="2019" name="Nat. Ecol. Evol.">
        <title>Megaphylogeny resolves global patterns of mushroom evolution.</title>
        <authorList>
            <person name="Varga T."/>
            <person name="Krizsan K."/>
            <person name="Foldi C."/>
            <person name="Dima B."/>
            <person name="Sanchez-Garcia M."/>
            <person name="Sanchez-Ramirez S."/>
            <person name="Szollosi G.J."/>
            <person name="Szarkandi J.G."/>
            <person name="Papp V."/>
            <person name="Albert L."/>
            <person name="Andreopoulos W."/>
            <person name="Angelini C."/>
            <person name="Antonin V."/>
            <person name="Barry K.W."/>
            <person name="Bougher N.L."/>
            <person name="Buchanan P."/>
            <person name="Buyck B."/>
            <person name="Bense V."/>
            <person name="Catcheside P."/>
            <person name="Chovatia M."/>
            <person name="Cooper J."/>
            <person name="Damon W."/>
            <person name="Desjardin D."/>
            <person name="Finy P."/>
            <person name="Geml J."/>
            <person name="Haridas S."/>
            <person name="Hughes K."/>
            <person name="Justo A."/>
            <person name="Karasinski D."/>
            <person name="Kautmanova I."/>
            <person name="Kiss B."/>
            <person name="Kocsube S."/>
            <person name="Kotiranta H."/>
            <person name="LaButti K.M."/>
            <person name="Lechner B.E."/>
            <person name="Liimatainen K."/>
            <person name="Lipzen A."/>
            <person name="Lukacs Z."/>
            <person name="Mihaltcheva S."/>
            <person name="Morgado L.N."/>
            <person name="Niskanen T."/>
            <person name="Noordeloos M.E."/>
            <person name="Ohm R.A."/>
            <person name="Ortiz-Santana B."/>
            <person name="Ovrebo C."/>
            <person name="Racz N."/>
            <person name="Riley R."/>
            <person name="Savchenko A."/>
            <person name="Shiryaev A."/>
            <person name="Soop K."/>
            <person name="Spirin V."/>
            <person name="Szebenyi C."/>
            <person name="Tomsovsky M."/>
            <person name="Tulloss R.E."/>
            <person name="Uehling J."/>
            <person name="Grigoriev I.V."/>
            <person name="Vagvolgyi C."/>
            <person name="Papp T."/>
            <person name="Martin F.M."/>
            <person name="Miettinen O."/>
            <person name="Hibbett D.S."/>
            <person name="Nagy L.G."/>
        </authorList>
    </citation>
    <scope>NUCLEOTIDE SEQUENCE [LARGE SCALE GENOMIC DNA]</scope>
    <source>
        <strain evidence="3 4">FP101781</strain>
    </source>
</reference>
<feature type="region of interest" description="Disordered" evidence="1">
    <location>
        <begin position="1"/>
        <end position="28"/>
    </location>
</feature>
<dbReference type="GO" id="GO:0006631">
    <property type="term" value="P:fatty acid metabolic process"/>
    <property type="evidence" value="ECO:0007669"/>
    <property type="project" value="TreeGrafter"/>
</dbReference>
<dbReference type="SUPFAM" id="SSF51197">
    <property type="entry name" value="Clavaminate synthase-like"/>
    <property type="match status" value="1"/>
</dbReference>
<proteinExistence type="predicted"/>
<dbReference type="PROSITE" id="PS51471">
    <property type="entry name" value="FE2OG_OXY"/>
    <property type="match status" value="1"/>
</dbReference>
<comment type="caution">
    <text evidence="3">The sequence shown here is derived from an EMBL/GenBank/DDBJ whole genome shotgun (WGS) entry which is preliminary data.</text>
</comment>
<sequence length="256" mass="28288">MEGDRDSLISVDSDKDSNASYDSIFDDDAVEPPQEIPVALDVAPPIPGLYFDPNIRIPQDVSDTVVRFCEDTYFTSPKANQVMLFGRSPAAEEAADGVSGLPSALLALLETLATTMRPILPDSTFDLLFPSTPTQARQAIVNLYQPGEGITPHVDLLGRYADGIIGVSFGSGCVMRFDKNEWDGSGGDERPRWDVYIPERSIIVLSEEARYEWTHGIDKRTQDYVCDNVDGGMWVERGTRISITFRWMLEGADVLS</sequence>
<keyword evidence="4" id="KW-1185">Reference proteome</keyword>
<dbReference type="Gene3D" id="2.60.120.590">
    <property type="entry name" value="Alpha-ketoglutarate-dependent dioxygenase AlkB-like"/>
    <property type="match status" value="1"/>
</dbReference>
<dbReference type="OrthoDB" id="412814at2759"/>
<feature type="compositionally biased region" description="Basic and acidic residues" evidence="1">
    <location>
        <begin position="1"/>
        <end position="17"/>
    </location>
</feature>
<evidence type="ECO:0000256" key="1">
    <source>
        <dbReference type="SAM" id="MobiDB-lite"/>
    </source>
</evidence>
<dbReference type="PANTHER" id="PTHR21052:SF0">
    <property type="entry name" value="ALPHA-KETOGLUTARATE-DEPENDENT DIOXYGENASE ALKB HOMOLOG 7, MITOCHONDRIAL"/>
    <property type="match status" value="1"/>
</dbReference>
<dbReference type="InterPro" id="IPR037151">
    <property type="entry name" value="AlkB-like_sf"/>
</dbReference>
<dbReference type="InterPro" id="IPR005123">
    <property type="entry name" value="Oxoglu/Fe-dep_dioxygenase_dom"/>
</dbReference>
<dbReference type="Proteomes" id="UP000298030">
    <property type="component" value="Unassembled WGS sequence"/>
</dbReference>